<keyword evidence="6" id="KW-1185">Reference proteome</keyword>
<evidence type="ECO:0000256" key="1">
    <source>
        <dbReference type="ARBA" id="ARBA00022729"/>
    </source>
</evidence>
<name>A0ABW3BB46_9ACTN</name>
<dbReference type="Proteomes" id="UP001596956">
    <property type="component" value="Unassembled WGS sequence"/>
</dbReference>
<feature type="compositionally biased region" description="Polar residues" evidence="3">
    <location>
        <begin position="408"/>
        <end position="418"/>
    </location>
</feature>
<evidence type="ECO:0000313" key="5">
    <source>
        <dbReference type="EMBL" id="MFD0799939.1"/>
    </source>
</evidence>
<dbReference type="EMBL" id="JBHTHR010000011">
    <property type="protein sequence ID" value="MFD0799939.1"/>
    <property type="molecule type" value="Genomic_DNA"/>
</dbReference>
<evidence type="ECO:0000313" key="6">
    <source>
        <dbReference type="Proteomes" id="UP001596956"/>
    </source>
</evidence>
<feature type="domain" description="LamG-like jellyroll fold" evidence="4">
    <location>
        <begin position="941"/>
        <end position="1082"/>
    </location>
</feature>
<comment type="caution">
    <text evidence="5">The sequence shown here is derived from an EMBL/GenBank/DDBJ whole genome shotgun (WGS) entry which is preliminary data.</text>
</comment>
<dbReference type="Gene3D" id="2.60.120.200">
    <property type="match status" value="2"/>
</dbReference>
<feature type="domain" description="LamG-like jellyroll fold" evidence="4">
    <location>
        <begin position="711"/>
        <end position="854"/>
    </location>
</feature>
<sequence length="1095" mass="117139">MEVAAFTDEKSKVFAESDGSFTLEQSPVPQRVRTEAGWAPIDTDLVPTGDGTLSTKATPAQLVFSGGGDSAAMVEVGLGSKSVSLDWPGTLPDPEVEGNQATYADVLEGVDLILTASADGFSQVLVVGSAEAAANPDLAEVQLGMNTAGVQMGEDAHGNLEAMGDEGGQGVFVAPAPAMWDSSGQEGLSDQQQAVTPQAGARVEQVETRIGVDSVQLVPDAQMLADPDTDFPVYIDPSVSVKRKAWAYVNKQWPTTSYFNPSDSDTGVGYEPQYGNTKRAFWRFSVYKRTKKPTTVINHATLRAEVTHAFGCTDATFSLWRTRILTKSKAKWNNQPEKLGRQDRVNVDKGRPGCGGSGVEFDATTAYASAADAGYNSVTYGLYGNETVSGNNHDWRRFAKDPKLVVNYNNKPAQPSTEKMSDSLGGMCSTEAESPRLANSTALRLRAHVRDYDSKFVGQKVKARFDWEAVDGTAEGRADSAASDVDDWPDGSYRSATAEDLPEHTLLRYRARAYDTDHWGAWSDWCYLEIDTQAPDTGPDVSSPDYPAGDESTGSVGGPGEFTFANNGVDDAAAYHYSVNDASCSETVEPDEPGGNATAVITPREDGPNLLHARTTDAHGNSSACVLVYTFTVAPPSEAVSYFPLDEGQGTSAADAARQGRTADADGAVAWDRGRVGAYDAGSYRLDGAAVSMDGSGGRMTTQDPVVDTSGAFSVSAWVKLEDDSVNRTAVSQDGDVHSGFYLGYQASYDLDSWVFKIPSADAYGASDWVRAVSDEPPEPGVWTHLLGTFDPEHNRATLYVDGVAQQTTDTIADPWKAQGPLVVGGGRFEEHKGDPWHGAIDEVRVWDRVVVGQTPEESAARPEPWHLANTPAQQGRWQLDETSGTQVADSSDHSLAATLHGDPATVWDGATNDVTFSPGATLDGIDERITTTEPAIRTDRSYSVAAWVRLDEVGANSTAVSQDGNVHSGFYLGHQNTYDWDQWAFKVAPADEQGGGWTRALSDNAPELGAWVHLAATYDHTDGTMTLYLDGVAEGTAVYDTAWNAPGPVVIGAAQFEQSLSDAWNGDIDDVHLYQGVLSPSQISAVRYGDLPPM</sequence>
<dbReference type="PANTHER" id="PTHR46943:SF1">
    <property type="entry name" value="PENTRAXIN-RELATED PROTEIN PTX3"/>
    <property type="match status" value="1"/>
</dbReference>
<organism evidence="5 6">
    <name type="scientific">Streptomonospora algeriensis</name>
    <dbReference type="NCBI Taxonomy" id="995084"/>
    <lineage>
        <taxon>Bacteria</taxon>
        <taxon>Bacillati</taxon>
        <taxon>Actinomycetota</taxon>
        <taxon>Actinomycetes</taxon>
        <taxon>Streptosporangiales</taxon>
        <taxon>Nocardiopsidaceae</taxon>
        <taxon>Streptomonospora</taxon>
    </lineage>
</organism>
<evidence type="ECO:0000259" key="4">
    <source>
        <dbReference type="SMART" id="SM00560"/>
    </source>
</evidence>
<dbReference type="InterPro" id="IPR042837">
    <property type="entry name" value="PTX3"/>
</dbReference>
<dbReference type="InterPro" id="IPR006558">
    <property type="entry name" value="LamG-like"/>
</dbReference>
<dbReference type="SUPFAM" id="SSF49899">
    <property type="entry name" value="Concanavalin A-like lectins/glucanases"/>
    <property type="match status" value="2"/>
</dbReference>
<evidence type="ECO:0000256" key="2">
    <source>
        <dbReference type="ARBA" id="ARBA00023157"/>
    </source>
</evidence>
<feature type="region of interest" description="Disordered" evidence="3">
    <location>
        <begin position="408"/>
        <end position="427"/>
    </location>
</feature>
<gene>
    <name evidence="5" type="ORF">ACFQZU_01205</name>
</gene>
<reference evidence="6" key="1">
    <citation type="journal article" date="2019" name="Int. J. Syst. Evol. Microbiol.">
        <title>The Global Catalogue of Microorganisms (GCM) 10K type strain sequencing project: providing services to taxonomists for standard genome sequencing and annotation.</title>
        <authorList>
            <consortium name="The Broad Institute Genomics Platform"/>
            <consortium name="The Broad Institute Genome Sequencing Center for Infectious Disease"/>
            <person name="Wu L."/>
            <person name="Ma J."/>
        </authorList>
    </citation>
    <scope>NUCLEOTIDE SEQUENCE [LARGE SCALE GENOMIC DNA]</scope>
    <source>
        <strain evidence="6">CCUG 63369</strain>
    </source>
</reference>
<accession>A0ABW3BB46</accession>
<keyword evidence="2" id="KW-1015">Disulfide bond</keyword>
<evidence type="ECO:0000256" key="3">
    <source>
        <dbReference type="SAM" id="MobiDB-lite"/>
    </source>
</evidence>
<dbReference type="PANTHER" id="PTHR46943">
    <property type="entry name" value="PENTRAXIN-RELATED PROTEIN PTX3"/>
    <property type="match status" value="1"/>
</dbReference>
<keyword evidence="1" id="KW-0732">Signal</keyword>
<dbReference type="InterPro" id="IPR013320">
    <property type="entry name" value="ConA-like_dom_sf"/>
</dbReference>
<dbReference type="SMART" id="SM00560">
    <property type="entry name" value="LamGL"/>
    <property type="match status" value="2"/>
</dbReference>
<dbReference type="Pfam" id="PF13385">
    <property type="entry name" value="Laminin_G_3"/>
    <property type="match status" value="2"/>
</dbReference>
<proteinExistence type="predicted"/>
<protein>
    <submittedName>
        <fullName evidence="5">LamG-like jellyroll fold domain-containing protein</fullName>
    </submittedName>
</protein>
<feature type="region of interest" description="Disordered" evidence="3">
    <location>
        <begin position="536"/>
        <end position="556"/>
    </location>
</feature>